<protein>
    <recommendedName>
        <fullName evidence="1">F-box domain-containing protein</fullName>
    </recommendedName>
</protein>
<proteinExistence type="predicted"/>
<dbReference type="OrthoDB" id="2748701at2759"/>
<dbReference type="STRING" id="5364.A0A5C3N0H3"/>
<gene>
    <name evidence="2" type="ORF">OE88DRAFT_177560</name>
</gene>
<sequence>MRELPNELLQCIFSLSCYDGGQTACALRCVCRRFRDGMEKYRFQSVALEWRNQIPVFLDVVKKSSRTSREGIRHLFLLVDVDWRENEPDLIANLISLVAPRLQTICCIINEGRVSCVIPTVRRTAFPHLTHLTLWHRELSTGRIADPFGGSLLTAAEGPKPPNDLYPSLTNLHITFSGATSLWNGHSSVLALVRRAPPDLNIHVRLSGITLHASSADDFAVILRITAPTRNSTGTHKVEMPRSIARYTLVLHKPAPIGRRYEGYNGAFDDAILKSVSRTPVKAVDGPDVEVLLPTEPPKVASQWKGEWLEMLGSGLVAPS</sequence>
<dbReference type="Proteomes" id="UP000305948">
    <property type="component" value="Unassembled WGS sequence"/>
</dbReference>
<dbReference type="InterPro" id="IPR001810">
    <property type="entry name" value="F-box_dom"/>
</dbReference>
<feature type="domain" description="F-box" evidence="1">
    <location>
        <begin position="2"/>
        <end position="36"/>
    </location>
</feature>
<organism evidence="2 3">
    <name type="scientific">Heliocybe sulcata</name>
    <dbReference type="NCBI Taxonomy" id="5364"/>
    <lineage>
        <taxon>Eukaryota</taxon>
        <taxon>Fungi</taxon>
        <taxon>Dikarya</taxon>
        <taxon>Basidiomycota</taxon>
        <taxon>Agaricomycotina</taxon>
        <taxon>Agaricomycetes</taxon>
        <taxon>Gloeophyllales</taxon>
        <taxon>Gloeophyllaceae</taxon>
        <taxon>Heliocybe</taxon>
    </lineage>
</organism>
<evidence type="ECO:0000313" key="3">
    <source>
        <dbReference type="Proteomes" id="UP000305948"/>
    </source>
</evidence>
<reference evidence="2 3" key="1">
    <citation type="journal article" date="2019" name="Nat. Ecol. Evol.">
        <title>Megaphylogeny resolves global patterns of mushroom evolution.</title>
        <authorList>
            <person name="Varga T."/>
            <person name="Krizsan K."/>
            <person name="Foldi C."/>
            <person name="Dima B."/>
            <person name="Sanchez-Garcia M."/>
            <person name="Sanchez-Ramirez S."/>
            <person name="Szollosi G.J."/>
            <person name="Szarkandi J.G."/>
            <person name="Papp V."/>
            <person name="Albert L."/>
            <person name="Andreopoulos W."/>
            <person name="Angelini C."/>
            <person name="Antonin V."/>
            <person name="Barry K.W."/>
            <person name="Bougher N.L."/>
            <person name="Buchanan P."/>
            <person name="Buyck B."/>
            <person name="Bense V."/>
            <person name="Catcheside P."/>
            <person name="Chovatia M."/>
            <person name="Cooper J."/>
            <person name="Damon W."/>
            <person name="Desjardin D."/>
            <person name="Finy P."/>
            <person name="Geml J."/>
            <person name="Haridas S."/>
            <person name="Hughes K."/>
            <person name="Justo A."/>
            <person name="Karasinski D."/>
            <person name="Kautmanova I."/>
            <person name="Kiss B."/>
            <person name="Kocsube S."/>
            <person name="Kotiranta H."/>
            <person name="LaButti K.M."/>
            <person name="Lechner B.E."/>
            <person name="Liimatainen K."/>
            <person name="Lipzen A."/>
            <person name="Lukacs Z."/>
            <person name="Mihaltcheva S."/>
            <person name="Morgado L.N."/>
            <person name="Niskanen T."/>
            <person name="Noordeloos M.E."/>
            <person name="Ohm R.A."/>
            <person name="Ortiz-Santana B."/>
            <person name="Ovrebo C."/>
            <person name="Racz N."/>
            <person name="Riley R."/>
            <person name="Savchenko A."/>
            <person name="Shiryaev A."/>
            <person name="Soop K."/>
            <person name="Spirin V."/>
            <person name="Szebenyi C."/>
            <person name="Tomsovsky M."/>
            <person name="Tulloss R.E."/>
            <person name="Uehling J."/>
            <person name="Grigoriev I.V."/>
            <person name="Vagvolgyi C."/>
            <person name="Papp T."/>
            <person name="Martin F.M."/>
            <person name="Miettinen O."/>
            <person name="Hibbett D.S."/>
            <person name="Nagy L.G."/>
        </authorList>
    </citation>
    <scope>NUCLEOTIDE SEQUENCE [LARGE SCALE GENOMIC DNA]</scope>
    <source>
        <strain evidence="2 3">OMC1185</strain>
    </source>
</reference>
<keyword evidence="3" id="KW-1185">Reference proteome</keyword>
<evidence type="ECO:0000313" key="2">
    <source>
        <dbReference type="EMBL" id="TFK50787.1"/>
    </source>
</evidence>
<accession>A0A5C3N0H3</accession>
<evidence type="ECO:0000259" key="1">
    <source>
        <dbReference type="Pfam" id="PF12937"/>
    </source>
</evidence>
<name>A0A5C3N0H3_9AGAM</name>
<dbReference type="AlphaFoldDB" id="A0A5C3N0H3"/>
<dbReference type="EMBL" id="ML213512">
    <property type="protein sequence ID" value="TFK50787.1"/>
    <property type="molecule type" value="Genomic_DNA"/>
</dbReference>
<dbReference type="CDD" id="cd09917">
    <property type="entry name" value="F-box_SF"/>
    <property type="match status" value="1"/>
</dbReference>
<dbReference type="Pfam" id="PF12937">
    <property type="entry name" value="F-box-like"/>
    <property type="match status" value="1"/>
</dbReference>